<evidence type="ECO:0000256" key="3">
    <source>
        <dbReference type="ARBA" id="ARBA00011233"/>
    </source>
</evidence>
<evidence type="ECO:0000256" key="1">
    <source>
        <dbReference type="ARBA" id="ARBA00004761"/>
    </source>
</evidence>
<evidence type="ECO:0000256" key="5">
    <source>
        <dbReference type="ARBA" id="ARBA00023277"/>
    </source>
</evidence>
<dbReference type="GO" id="GO:0008674">
    <property type="term" value="F:2-dehydro-3-deoxy-6-phosphogalactonate aldolase activity"/>
    <property type="evidence" value="ECO:0007669"/>
    <property type="project" value="UniProtKB-EC"/>
</dbReference>
<dbReference type="RefSeq" id="WP_111738781.1">
    <property type="nucleotide sequence ID" value="NZ_LR698987.1"/>
</dbReference>
<keyword evidence="7" id="KW-1185">Reference proteome</keyword>
<comment type="subunit">
    <text evidence="3">Homotrimer.</text>
</comment>
<keyword evidence="4 6" id="KW-0456">Lyase</keyword>
<dbReference type="KEGG" id="lri:NCTC12151_00070"/>
<dbReference type="SUPFAM" id="SSF51569">
    <property type="entry name" value="Aldolase"/>
    <property type="match status" value="1"/>
</dbReference>
<comment type="similarity">
    <text evidence="2">Belongs to the KHG/KDPG aldolase family.</text>
</comment>
<dbReference type="InterPro" id="IPR031338">
    <property type="entry name" value="KDPG/KHG_AS_2"/>
</dbReference>
<reference evidence="6 7" key="1">
    <citation type="submission" date="2018-06" db="EMBL/GenBank/DDBJ databases">
        <authorList>
            <consortium name="Pathogen Informatics"/>
            <person name="Doyle S."/>
        </authorList>
    </citation>
    <scope>NUCLEOTIDE SEQUENCE [LARGE SCALE GENOMIC DNA]</scope>
    <source>
        <strain evidence="6 7">NCTC12151</strain>
    </source>
</reference>
<keyword evidence="5" id="KW-0119">Carbohydrate metabolism</keyword>
<dbReference type="InterPro" id="IPR000887">
    <property type="entry name" value="Aldlse_KDPG_KHG"/>
</dbReference>
<proteinExistence type="inferred from homology"/>
<comment type="pathway">
    <text evidence="1">Carbohydrate acid metabolism.</text>
</comment>
<accession>A0A2X4U524</accession>
<evidence type="ECO:0000313" key="6">
    <source>
        <dbReference type="EMBL" id="SQI34121.1"/>
    </source>
</evidence>
<dbReference type="EMBL" id="LS483470">
    <property type="protein sequence ID" value="SQI34121.1"/>
    <property type="molecule type" value="Genomic_DNA"/>
</dbReference>
<protein>
    <submittedName>
        <fullName evidence="6">2-dehydro-3-deoxy-6-phosphogalactonate aldolase</fullName>
        <ecNumber evidence="6">4.1.2.21</ecNumber>
    </submittedName>
</protein>
<dbReference type="NCBIfam" id="NF006600">
    <property type="entry name" value="PRK09140.1"/>
    <property type="match status" value="1"/>
</dbReference>
<dbReference type="PANTHER" id="PTHR30246:SF1">
    <property type="entry name" value="2-DEHYDRO-3-DEOXY-6-PHOSPHOGALACTONATE ALDOLASE-RELATED"/>
    <property type="match status" value="1"/>
</dbReference>
<dbReference type="Pfam" id="PF01081">
    <property type="entry name" value="Aldolase"/>
    <property type="match status" value="1"/>
</dbReference>
<dbReference type="AlphaFoldDB" id="A0A2X4U524"/>
<evidence type="ECO:0000313" key="7">
    <source>
        <dbReference type="Proteomes" id="UP000249005"/>
    </source>
</evidence>
<dbReference type="PANTHER" id="PTHR30246">
    <property type="entry name" value="2-KETO-3-DEOXY-6-PHOSPHOGLUCONATE ALDOLASE"/>
    <property type="match status" value="1"/>
</dbReference>
<dbReference type="OrthoDB" id="8590323at2"/>
<name>A0A2X4U524_9GAMM</name>
<sequence length="207" mass="21629">MSKTVKMPLVAILRGITPSEVEAHISQLIEAGFDAIEIPLNSPDWETSIGLAVERFGAKAVIGAGTVLNVAKVDRLAELGCQLIVTPNTNPDVIRRAVDYGMVVLPGCATATEAFNAIDAGAESIKLFPSSAFGPAYISALKSVLPKHVKVFAVGGVTPDTLSDYLDAGCAGAGLGGDLYKAGQTPEKTREKADAFINAYRQAVARN</sequence>
<dbReference type="InterPro" id="IPR013785">
    <property type="entry name" value="Aldolase_TIM"/>
</dbReference>
<dbReference type="PROSITE" id="PS00160">
    <property type="entry name" value="ALDOLASE_KDPG_KHG_2"/>
    <property type="match status" value="1"/>
</dbReference>
<organism evidence="6 7">
    <name type="scientific">Leminorella richardii</name>
    <dbReference type="NCBI Taxonomy" id="158841"/>
    <lineage>
        <taxon>Bacteria</taxon>
        <taxon>Pseudomonadati</taxon>
        <taxon>Pseudomonadota</taxon>
        <taxon>Gammaproteobacteria</taxon>
        <taxon>Enterobacterales</taxon>
        <taxon>Budviciaceae</taxon>
        <taxon>Leminorella</taxon>
    </lineage>
</organism>
<dbReference type="Proteomes" id="UP000249005">
    <property type="component" value="Chromosome 1"/>
</dbReference>
<dbReference type="Gene3D" id="3.20.20.70">
    <property type="entry name" value="Aldolase class I"/>
    <property type="match status" value="1"/>
</dbReference>
<gene>
    <name evidence="6" type="primary">dgoA_1</name>
    <name evidence="6" type="ORF">NCTC12151_00070</name>
</gene>
<evidence type="ECO:0000256" key="4">
    <source>
        <dbReference type="ARBA" id="ARBA00023239"/>
    </source>
</evidence>
<evidence type="ECO:0000256" key="2">
    <source>
        <dbReference type="ARBA" id="ARBA00006906"/>
    </source>
</evidence>
<dbReference type="EC" id="4.1.2.21" evidence="6"/>
<dbReference type="CDD" id="cd00452">
    <property type="entry name" value="KDPG_aldolase"/>
    <property type="match status" value="1"/>
</dbReference>